<organism evidence="1 2">
    <name type="scientific">Pseudomonas cannabina</name>
    <dbReference type="NCBI Taxonomy" id="86840"/>
    <lineage>
        <taxon>Bacteria</taxon>
        <taxon>Pseudomonadati</taxon>
        <taxon>Pseudomonadota</taxon>
        <taxon>Gammaproteobacteria</taxon>
        <taxon>Pseudomonadales</taxon>
        <taxon>Pseudomonadaceae</taxon>
        <taxon>Pseudomonas</taxon>
    </lineage>
</organism>
<dbReference type="Proteomes" id="UP000281372">
    <property type="component" value="Unassembled WGS sequence"/>
</dbReference>
<dbReference type="RefSeq" id="WP_147464701.1">
    <property type="nucleotide sequence ID" value="NZ_RBOW01000872.1"/>
</dbReference>
<comment type="caution">
    <text evidence="1">The sequence shown here is derived from an EMBL/GenBank/DDBJ whole genome shotgun (WGS) entry which is preliminary data.</text>
</comment>
<sequence>MSHTSPASREHIEQIIESTLNMQRAFPKSAVSLWTKVLSAALANYQGTPSNCPEIAVCTLSPPVRSAEENTLRLEAVVDFSRYLLSKGREEETPNEFALEALVNDWNSAHNDGIALPGAKSLDHGEQP</sequence>
<reference evidence="1 2" key="1">
    <citation type="submission" date="2018-08" db="EMBL/GenBank/DDBJ databases">
        <title>Recombination of ecologically and evolutionarily significant loci maintains genetic cohesion in the Pseudomonas syringae species complex.</title>
        <authorList>
            <person name="Dillon M."/>
            <person name="Thakur S."/>
            <person name="Almeida R.N.D."/>
            <person name="Weir B.S."/>
            <person name="Guttman D.S."/>
        </authorList>
    </citation>
    <scope>NUCLEOTIDE SEQUENCE [LARGE SCALE GENOMIC DNA]</scope>
    <source>
        <strain evidence="1 2">ICMP 2821</strain>
    </source>
</reference>
<accession>A0A3M3KBI8</accession>
<dbReference type="EMBL" id="RBOW01000872">
    <property type="protein sequence ID" value="RMN20394.1"/>
    <property type="molecule type" value="Genomic_DNA"/>
</dbReference>
<name>A0A3M3KBI8_PSECA</name>
<proteinExistence type="predicted"/>
<protein>
    <submittedName>
        <fullName evidence="1">Uncharacterized protein</fullName>
    </submittedName>
</protein>
<gene>
    <name evidence="1" type="ORF">ALQ64_00213</name>
</gene>
<dbReference type="AlphaFoldDB" id="A0A3M3KBI8"/>
<evidence type="ECO:0000313" key="1">
    <source>
        <dbReference type="EMBL" id="RMN20394.1"/>
    </source>
</evidence>
<evidence type="ECO:0000313" key="2">
    <source>
        <dbReference type="Proteomes" id="UP000281372"/>
    </source>
</evidence>